<accession>A0ABM8GVV8</accession>
<dbReference type="RefSeq" id="WP_286346896.1">
    <property type="nucleotide sequence ID" value="NZ_AP027733.1"/>
</dbReference>
<keyword evidence="3" id="KW-1185">Reference proteome</keyword>
<reference evidence="3" key="1">
    <citation type="journal article" date="2019" name="Int. J. Syst. Evol. Microbiol.">
        <title>The Global Catalogue of Microorganisms (GCM) 10K type strain sequencing project: providing services to taxonomists for standard genome sequencing and annotation.</title>
        <authorList>
            <consortium name="The Broad Institute Genomics Platform"/>
            <consortium name="The Broad Institute Genome Sequencing Center for Infectious Disease"/>
            <person name="Wu L."/>
            <person name="Ma J."/>
        </authorList>
    </citation>
    <scope>NUCLEOTIDE SEQUENCE [LARGE SCALE GENOMIC DNA]</scope>
    <source>
        <strain evidence="3">NBRC 108728</strain>
    </source>
</reference>
<dbReference type="Proteomes" id="UP001321486">
    <property type="component" value="Plasmid pNBRC108728a"/>
</dbReference>
<geneLocation type="plasmid" evidence="2 3">
    <name>pNBRC108728a</name>
</geneLocation>
<feature type="transmembrane region" description="Helical" evidence="1">
    <location>
        <begin position="31"/>
        <end position="50"/>
    </location>
</feature>
<dbReference type="EMBL" id="AP027733">
    <property type="protein sequence ID" value="BDZ52614.1"/>
    <property type="molecule type" value="Genomic_DNA"/>
</dbReference>
<proteinExistence type="predicted"/>
<keyword evidence="1" id="KW-0472">Membrane</keyword>
<keyword evidence="1" id="KW-0812">Transmembrane</keyword>
<evidence type="ECO:0000313" key="3">
    <source>
        <dbReference type="Proteomes" id="UP001321486"/>
    </source>
</evidence>
<keyword evidence="1" id="KW-1133">Transmembrane helix</keyword>
<gene>
    <name evidence="2" type="ORF">GCM10025867_48550</name>
</gene>
<evidence type="ECO:0000256" key="1">
    <source>
        <dbReference type="SAM" id="Phobius"/>
    </source>
</evidence>
<sequence>MAAVRLVIHVVFALALLGAGAYIAYLDPAHFYVGILLLGGSAMVIFHAIATTERLRDAEPDRS</sequence>
<name>A0ABM8GVV8_9MICO</name>
<evidence type="ECO:0000313" key="2">
    <source>
        <dbReference type="EMBL" id="BDZ52614.1"/>
    </source>
</evidence>
<protein>
    <submittedName>
        <fullName evidence="2">Uncharacterized protein</fullName>
    </submittedName>
</protein>
<keyword evidence="2" id="KW-0614">Plasmid</keyword>
<organism evidence="2 3">
    <name type="scientific">Frondihabitans sucicola</name>
    <dbReference type="NCBI Taxonomy" id="1268041"/>
    <lineage>
        <taxon>Bacteria</taxon>
        <taxon>Bacillati</taxon>
        <taxon>Actinomycetota</taxon>
        <taxon>Actinomycetes</taxon>
        <taxon>Micrococcales</taxon>
        <taxon>Microbacteriaceae</taxon>
        <taxon>Frondihabitans</taxon>
    </lineage>
</organism>